<proteinExistence type="predicted"/>
<organism evidence="8 9">
    <name type="scientific">Gordonia mangrovi</name>
    <dbReference type="NCBI Taxonomy" id="2665643"/>
    <lineage>
        <taxon>Bacteria</taxon>
        <taxon>Bacillati</taxon>
        <taxon>Actinomycetota</taxon>
        <taxon>Actinomycetes</taxon>
        <taxon>Mycobacteriales</taxon>
        <taxon>Gordoniaceae</taxon>
        <taxon>Gordonia</taxon>
    </lineage>
</organism>
<feature type="transmembrane region" description="Helical" evidence="6">
    <location>
        <begin position="115"/>
        <end position="136"/>
    </location>
</feature>
<comment type="subcellular location">
    <subcellularLocation>
        <location evidence="1">Cell membrane</location>
        <topology evidence="1">Multi-pass membrane protein</topology>
    </subcellularLocation>
</comment>
<keyword evidence="3 6" id="KW-0812">Transmembrane</keyword>
<dbReference type="GO" id="GO:0055091">
    <property type="term" value="P:phospholipid homeostasis"/>
    <property type="evidence" value="ECO:0007669"/>
    <property type="project" value="TreeGrafter"/>
</dbReference>
<feature type="transmembrane region" description="Helical" evidence="6">
    <location>
        <begin position="271"/>
        <end position="289"/>
    </location>
</feature>
<dbReference type="RefSeq" id="WP_160900663.1">
    <property type="nucleotide sequence ID" value="NZ_CP102850.1"/>
</dbReference>
<name>A0A6L7GKU7_9ACTN</name>
<dbReference type="GO" id="GO:0005886">
    <property type="term" value="C:plasma membrane"/>
    <property type="evidence" value="ECO:0007669"/>
    <property type="project" value="UniProtKB-SubCell"/>
</dbReference>
<evidence type="ECO:0000313" key="8">
    <source>
        <dbReference type="EMBL" id="MXP20534.1"/>
    </source>
</evidence>
<reference evidence="8 9" key="1">
    <citation type="submission" date="2019-11" db="EMBL/GenBank/DDBJ databases">
        <title>Gordonia sp. nov., a novel actinobacterium isolated from mangrove soil in Hainan.</title>
        <authorList>
            <person name="Huang X."/>
            <person name="Xie Y."/>
            <person name="Chu X."/>
            <person name="Xiao K."/>
        </authorList>
    </citation>
    <scope>NUCLEOTIDE SEQUENCE [LARGE SCALE GENOMIC DNA]</scope>
    <source>
        <strain evidence="8 9">HNM0687</strain>
    </source>
</reference>
<evidence type="ECO:0000313" key="9">
    <source>
        <dbReference type="Proteomes" id="UP000475545"/>
    </source>
</evidence>
<dbReference type="Pfam" id="PF09924">
    <property type="entry name" value="LPG_synthase_C"/>
    <property type="match status" value="1"/>
</dbReference>
<accession>A0A6L7GKU7</accession>
<evidence type="ECO:0000256" key="2">
    <source>
        <dbReference type="ARBA" id="ARBA00022475"/>
    </source>
</evidence>
<dbReference type="GO" id="GO:0016755">
    <property type="term" value="F:aminoacyltransferase activity"/>
    <property type="evidence" value="ECO:0007669"/>
    <property type="project" value="TreeGrafter"/>
</dbReference>
<feature type="transmembrane region" description="Helical" evidence="6">
    <location>
        <begin position="76"/>
        <end position="103"/>
    </location>
</feature>
<dbReference type="EMBL" id="WMBR01000001">
    <property type="protein sequence ID" value="MXP20534.1"/>
    <property type="molecule type" value="Genomic_DNA"/>
</dbReference>
<feature type="transmembrane region" description="Helical" evidence="6">
    <location>
        <begin position="332"/>
        <end position="352"/>
    </location>
</feature>
<evidence type="ECO:0000256" key="6">
    <source>
        <dbReference type="SAM" id="Phobius"/>
    </source>
</evidence>
<evidence type="ECO:0000259" key="7">
    <source>
        <dbReference type="Pfam" id="PF09924"/>
    </source>
</evidence>
<comment type="caution">
    <text evidence="8">The sequence shown here is derived from an EMBL/GenBank/DDBJ whole genome shotgun (WGS) entry which is preliminary data.</text>
</comment>
<keyword evidence="4 6" id="KW-1133">Transmembrane helix</keyword>
<keyword evidence="5 6" id="KW-0472">Membrane</keyword>
<feature type="domain" description="Phosphatidylglycerol lysyltransferase C-terminal" evidence="7">
    <location>
        <begin position="375"/>
        <end position="675"/>
    </location>
</feature>
<feature type="transmembrane region" description="Helical" evidence="6">
    <location>
        <begin position="35"/>
        <end position="55"/>
    </location>
</feature>
<protein>
    <submittedName>
        <fullName evidence="8">DUF2156 domain-containing protein</fullName>
    </submittedName>
</protein>
<feature type="transmembrane region" description="Helical" evidence="6">
    <location>
        <begin position="296"/>
        <end position="320"/>
    </location>
</feature>
<evidence type="ECO:0000256" key="3">
    <source>
        <dbReference type="ARBA" id="ARBA00022692"/>
    </source>
</evidence>
<gene>
    <name evidence="8" type="ORF">GIY30_04070</name>
</gene>
<dbReference type="InterPro" id="IPR024320">
    <property type="entry name" value="LPG_synthase_C"/>
</dbReference>
<feature type="transmembrane region" description="Helical" evidence="6">
    <location>
        <begin position="156"/>
        <end position="173"/>
    </location>
</feature>
<evidence type="ECO:0000256" key="5">
    <source>
        <dbReference type="ARBA" id="ARBA00023136"/>
    </source>
</evidence>
<dbReference type="InterPro" id="IPR051211">
    <property type="entry name" value="PG_lysyltransferase"/>
</dbReference>
<sequence>MATIDEAAADANAVDGVGATVATARRVLVRLPFTIGLWCLILVVGVATGSLWGSASDKTWYSQVAYGVPALGDHRWWTLLSAGVVETSPGTFVVALIAVAAGIGWAEWRLGTARVLAVAVGGFVVVELICAFLLWLLTRGALSWEWADRLADTRTVGVMTMVICAVAVATATVRSPWRLRLRASLAAAVAITFLFEGTLATAEYVIAVALMLWVGEKWFSTGEKGFFARTRREVRLLACIGVLVIAAASLVVWMFPTDGPFGPTDAADEDSFWSVLVGVVINVAIADQLRRGRRWAWWVAIVVGSLTVAVTLVVLVLVVVTRDFGSQGSVTVGTSLLWAVELAILIPGRFAFRVPWRVRYQGPTHGEEPVTVVKELLHDHGGGTMSWMITWPGNEYLFSENGTGVVTYQNHLGTMLALADPVCSDDGLVPAVQGFIDLAERSGKTPCWFSVGAGTARVVEESGWRSVQIAEDTIVDLPDLEFKGKKWQHVRSALNKAKKQSISCQVTHLAGEPFSIKAQVRAISEEWVGDKGLPEMGFTLGSVDEAMDPEVRVALALDEEGSVHGVLSWLPVYAPGGAVRGWTLDIMRRRTDGFGPVVEYLIASSAVTFKDEGAQFISLSGAPLARGDEDDTETERMDRVLDSLGAAMEPFYGFRSLHVFKKKFNPRYEPVYLAYRDEADLPRIGLAISRAYLPDATPGQLLRLAASRND</sequence>
<dbReference type="PANTHER" id="PTHR34697:SF2">
    <property type="entry name" value="PHOSPHATIDYLGLYCEROL LYSYLTRANSFERASE"/>
    <property type="match status" value="1"/>
</dbReference>
<evidence type="ECO:0000256" key="1">
    <source>
        <dbReference type="ARBA" id="ARBA00004651"/>
    </source>
</evidence>
<dbReference type="AlphaFoldDB" id="A0A6L7GKU7"/>
<dbReference type="PANTHER" id="PTHR34697">
    <property type="entry name" value="PHOSPHATIDYLGLYCEROL LYSYLTRANSFERASE"/>
    <property type="match status" value="1"/>
</dbReference>
<evidence type="ECO:0000256" key="4">
    <source>
        <dbReference type="ARBA" id="ARBA00022989"/>
    </source>
</evidence>
<keyword evidence="2" id="KW-1003">Cell membrane</keyword>
<keyword evidence="9" id="KW-1185">Reference proteome</keyword>
<dbReference type="Proteomes" id="UP000475545">
    <property type="component" value="Unassembled WGS sequence"/>
</dbReference>
<feature type="transmembrane region" description="Helical" evidence="6">
    <location>
        <begin position="234"/>
        <end position="255"/>
    </location>
</feature>